<evidence type="ECO:0000256" key="1">
    <source>
        <dbReference type="ARBA" id="ARBA00001968"/>
    </source>
</evidence>
<evidence type="ECO:0000259" key="3">
    <source>
        <dbReference type="Pfam" id="PF13359"/>
    </source>
</evidence>
<comment type="cofactor">
    <cofactor evidence="1">
        <name>a divalent metal cation</name>
        <dbReference type="ChEBI" id="CHEBI:60240"/>
    </cofactor>
</comment>
<keyword evidence="2" id="KW-0479">Metal-binding</keyword>
<protein>
    <recommendedName>
        <fullName evidence="3">DDE Tnp4 domain-containing protein</fullName>
    </recommendedName>
</protein>
<proteinExistence type="predicted"/>
<dbReference type="GO" id="GO:0046872">
    <property type="term" value="F:metal ion binding"/>
    <property type="evidence" value="ECO:0007669"/>
    <property type="project" value="UniProtKB-KW"/>
</dbReference>
<comment type="caution">
    <text evidence="4">The sequence shown here is derived from an EMBL/GenBank/DDBJ whole genome shotgun (WGS) entry which is preliminary data.</text>
</comment>
<dbReference type="OrthoDB" id="5141296at2"/>
<dbReference type="InterPro" id="IPR027806">
    <property type="entry name" value="HARBI1_dom"/>
</dbReference>
<dbReference type="Pfam" id="PF13359">
    <property type="entry name" value="DDE_Tnp_4"/>
    <property type="match status" value="1"/>
</dbReference>
<sequence>MDGRRHDKAALAASGLLDTPHTTRPVHVGDKGYQGCDMITPIKKPAGGTLHATDKAYNKQVNQIRYVVERANAHLKNWKILHTDYRRSLDTFATSITVAIGLYFFRS</sequence>
<evidence type="ECO:0000313" key="4">
    <source>
        <dbReference type="EMBL" id="RNI20983.1"/>
    </source>
</evidence>
<dbReference type="AlphaFoldDB" id="A0A3M9M7W2"/>
<keyword evidence="5" id="KW-1185">Reference proteome</keyword>
<feature type="domain" description="DDE Tnp4" evidence="3">
    <location>
        <begin position="2"/>
        <end position="102"/>
    </location>
</feature>
<dbReference type="RefSeq" id="WP_123271930.1">
    <property type="nucleotide sequence ID" value="NZ_RJJQ01000013.1"/>
</dbReference>
<gene>
    <name evidence="4" type="ORF">EFY87_13050</name>
</gene>
<evidence type="ECO:0000256" key="2">
    <source>
        <dbReference type="ARBA" id="ARBA00022723"/>
    </source>
</evidence>
<evidence type="ECO:0000313" key="5">
    <source>
        <dbReference type="Proteomes" id="UP000271678"/>
    </source>
</evidence>
<dbReference type="EMBL" id="RJJQ01000013">
    <property type="protein sequence ID" value="RNI20983.1"/>
    <property type="molecule type" value="Genomic_DNA"/>
</dbReference>
<accession>A0A3M9M7W2</accession>
<organism evidence="4 5">
    <name type="scientific">Flexivirga caeni</name>
    <dbReference type="NCBI Taxonomy" id="2294115"/>
    <lineage>
        <taxon>Bacteria</taxon>
        <taxon>Bacillati</taxon>
        <taxon>Actinomycetota</taxon>
        <taxon>Actinomycetes</taxon>
        <taxon>Micrococcales</taxon>
        <taxon>Dermacoccaceae</taxon>
        <taxon>Flexivirga</taxon>
    </lineage>
</organism>
<reference evidence="4 5" key="1">
    <citation type="submission" date="2018-11" db="EMBL/GenBank/DDBJ databases">
        <title>Draft genome of Simplicispira Flexivirga sp. BO-16.</title>
        <authorList>
            <person name="Im W.T."/>
        </authorList>
    </citation>
    <scope>NUCLEOTIDE SEQUENCE [LARGE SCALE GENOMIC DNA]</scope>
    <source>
        <strain evidence="4 5">BO-16</strain>
    </source>
</reference>
<dbReference type="Proteomes" id="UP000271678">
    <property type="component" value="Unassembled WGS sequence"/>
</dbReference>
<name>A0A3M9M7W2_9MICO</name>